<dbReference type="Proteomes" id="UP000625247">
    <property type="component" value="Unassembled WGS sequence"/>
</dbReference>
<keyword evidence="2 4" id="KW-0238">DNA-binding</keyword>
<feature type="DNA-binding region" description="H-T-H motif" evidence="4">
    <location>
        <begin position="28"/>
        <end position="47"/>
    </location>
</feature>
<evidence type="ECO:0000256" key="4">
    <source>
        <dbReference type="PROSITE-ProRule" id="PRU00335"/>
    </source>
</evidence>
<name>A0ABR9A373_9PSED</name>
<reference evidence="6 7" key="1">
    <citation type="journal article" date="2020" name="FEMS Microbiol. Ecol.">
        <title>Temporal dynamics of bacterial communities during seed development and maturation.</title>
        <authorList>
            <person name="Chesneau G."/>
            <person name="Torres-Cortes G."/>
            <person name="Briand M."/>
            <person name="Darrasse A."/>
            <person name="Preveaux A."/>
            <person name="Marais C."/>
            <person name="Jacques M.A."/>
            <person name="Shade A."/>
            <person name="Barret M."/>
        </authorList>
    </citation>
    <scope>NUCLEOTIDE SEQUENCE [LARGE SCALE GENOMIC DNA]</scope>
    <source>
        <strain evidence="6 7">CFBP13723</strain>
    </source>
</reference>
<protein>
    <submittedName>
        <fullName evidence="6">Helix-turn-helix transcriptional regulator</fullName>
    </submittedName>
</protein>
<dbReference type="PANTHER" id="PTHR30055">
    <property type="entry name" value="HTH-TYPE TRANSCRIPTIONAL REGULATOR RUTR"/>
    <property type="match status" value="1"/>
</dbReference>
<dbReference type="Gene3D" id="1.10.357.10">
    <property type="entry name" value="Tetracycline Repressor, domain 2"/>
    <property type="match status" value="1"/>
</dbReference>
<keyword evidence="1" id="KW-0805">Transcription regulation</keyword>
<gene>
    <name evidence="6" type="ORF">IFT62_04480</name>
</gene>
<evidence type="ECO:0000256" key="3">
    <source>
        <dbReference type="ARBA" id="ARBA00023163"/>
    </source>
</evidence>
<dbReference type="InterPro" id="IPR009057">
    <property type="entry name" value="Homeodomain-like_sf"/>
</dbReference>
<organism evidence="6 7">
    <name type="scientific">Pseudomonas lutea</name>
    <dbReference type="NCBI Taxonomy" id="243924"/>
    <lineage>
        <taxon>Bacteria</taxon>
        <taxon>Pseudomonadati</taxon>
        <taxon>Pseudomonadota</taxon>
        <taxon>Gammaproteobacteria</taxon>
        <taxon>Pseudomonadales</taxon>
        <taxon>Pseudomonadaceae</taxon>
        <taxon>Pseudomonas</taxon>
    </lineage>
</organism>
<dbReference type="InterPro" id="IPR050109">
    <property type="entry name" value="HTH-type_TetR-like_transc_reg"/>
</dbReference>
<feature type="domain" description="HTH tetR-type" evidence="5">
    <location>
        <begin position="6"/>
        <end position="65"/>
    </location>
</feature>
<dbReference type="SUPFAM" id="SSF46689">
    <property type="entry name" value="Homeodomain-like"/>
    <property type="match status" value="1"/>
</dbReference>
<sequence>MRVDALRNREAILAAARRTFEEQAVLTSLDGIAARAGVGNETLYRHFPTRDDLLSAVMAANLKNLLGTASDLLESLDAREALKEWLFMLTWQLHLA</sequence>
<evidence type="ECO:0000256" key="2">
    <source>
        <dbReference type="ARBA" id="ARBA00023125"/>
    </source>
</evidence>
<dbReference type="RefSeq" id="WP_191943202.1">
    <property type="nucleotide sequence ID" value="NZ_JACYNP010000002.1"/>
</dbReference>
<evidence type="ECO:0000259" key="5">
    <source>
        <dbReference type="PROSITE" id="PS50977"/>
    </source>
</evidence>
<dbReference type="PROSITE" id="PS50977">
    <property type="entry name" value="HTH_TETR_2"/>
    <property type="match status" value="1"/>
</dbReference>
<proteinExistence type="predicted"/>
<dbReference type="InterPro" id="IPR001647">
    <property type="entry name" value="HTH_TetR"/>
</dbReference>
<dbReference type="Pfam" id="PF00440">
    <property type="entry name" value="TetR_N"/>
    <property type="match status" value="1"/>
</dbReference>
<dbReference type="EMBL" id="JACYNP010000002">
    <property type="protein sequence ID" value="MBD8120461.1"/>
    <property type="molecule type" value="Genomic_DNA"/>
</dbReference>
<evidence type="ECO:0000313" key="7">
    <source>
        <dbReference type="Proteomes" id="UP000625247"/>
    </source>
</evidence>
<dbReference type="PANTHER" id="PTHR30055:SF234">
    <property type="entry name" value="HTH-TYPE TRANSCRIPTIONAL REGULATOR BETI"/>
    <property type="match status" value="1"/>
</dbReference>
<keyword evidence="3" id="KW-0804">Transcription</keyword>
<keyword evidence="7" id="KW-1185">Reference proteome</keyword>
<evidence type="ECO:0000256" key="1">
    <source>
        <dbReference type="ARBA" id="ARBA00023015"/>
    </source>
</evidence>
<accession>A0ABR9A373</accession>
<dbReference type="PRINTS" id="PR00455">
    <property type="entry name" value="HTHTETR"/>
</dbReference>
<evidence type="ECO:0000313" key="6">
    <source>
        <dbReference type="EMBL" id="MBD8120461.1"/>
    </source>
</evidence>
<comment type="caution">
    <text evidence="6">The sequence shown here is derived from an EMBL/GenBank/DDBJ whole genome shotgun (WGS) entry which is preliminary data.</text>
</comment>